<gene>
    <name evidence="1" type="ORF">ElyMa_001436700</name>
</gene>
<dbReference type="AlphaFoldDB" id="A0AAV4IY72"/>
<name>A0AAV4IY72_9GAST</name>
<comment type="caution">
    <text evidence="1">The sequence shown here is derived from an EMBL/GenBank/DDBJ whole genome shotgun (WGS) entry which is preliminary data.</text>
</comment>
<evidence type="ECO:0000313" key="2">
    <source>
        <dbReference type="Proteomes" id="UP000762676"/>
    </source>
</evidence>
<organism evidence="1 2">
    <name type="scientific">Elysia marginata</name>
    <dbReference type="NCBI Taxonomy" id="1093978"/>
    <lineage>
        <taxon>Eukaryota</taxon>
        <taxon>Metazoa</taxon>
        <taxon>Spiralia</taxon>
        <taxon>Lophotrochozoa</taxon>
        <taxon>Mollusca</taxon>
        <taxon>Gastropoda</taxon>
        <taxon>Heterobranchia</taxon>
        <taxon>Euthyneura</taxon>
        <taxon>Panpulmonata</taxon>
        <taxon>Sacoglossa</taxon>
        <taxon>Placobranchoidea</taxon>
        <taxon>Plakobranchidae</taxon>
        <taxon>Elysia</taxon>
    </lineage>
</organism>
<reference evidence="1 2" key="1">
    <citation type="journal article" date="2021" name="Elife">
        <title>Chloroplast acquisition without the gene transfer in kleptoplastic sea slugs, Plakobranchus ocellatus.</title>
        <authorList>
            <person name="Maeda T."/>
            <person name="Takahashi S."/>
            <person name="Yoshida T."/>
            <person name="Shimamura S."/>
            <person name="Takaki Y."/>
            <person name="Nagai Y."/>
            <person name="Toyoda A."/>
            <person name="Suzuki Y."/>
            <person name="Arimoto A."/>
            <person name="Ishii H."/>
            <person name="Satoh N."/>
            <person name="Nishiyama T."/>
            <person name="Hasebe M."/>
            <person name="Maruyama T."/>
            <person name="Minagawa J."/>
            <person name="Obokata J."/>
            <person name="Shigenobu S."/>
        </authorList>
    </citation>
    <scope>NUCLEOTIDE SEQUENCE [LARGE SCALE GENOMIC DNA]</scope>
</reference>
<dbReference type="EMBL" id="BMAT01002819">
    <property type="protein sequence ID" value="GFS14935.1"/>
    <property type="molecule type" value="Genomic_DNA"/>
</dbReference>
<evidence type="ECO:0000313" key="1">
    <source>
        <dbReference type="EMBL" id="GFS14935.1"/>
    </source>
</evidence>
<keyword evidence="2" id="KW-1185">Reference proteome</keyword>
<accession>A0AAV4IY72</accession>
<sequence length="333" mass="37498">MVRSHTIVREGGYLDAFCVVEFGKDAQIYFSLKSQTTSKSREVTKWESSGQSLEYVLVRGECVAFATARTPVRISHKLKRPSLACCAEFRSGYNTCCKGKPIPKSYLPRRASIQVTYSEPSHSPLVVGPDRHVLVTCLAPAGYSDYELTWVLKTRLETSKWVVSRHGKLWQLPGSRSHPRLIIWNISHERVRVDRGPMLMSNFTLPVTRDLEDAVLFCATSPLSKSHAKSNIVKELSSERKRLALHFTPEPPRLSIRYDEEPNIVFNDTVLLVNCTARVGTNGCLVWLLDQHAPGRRHRQSWIVKLAQEITDNIDSGVTVSASTVVFCLSKKC</sequence>
<proteinExistence type="predicted"/>
<evidence type="ECO:0008006" key="3">
    <source>
        <dbReference type="Google" id="ProtNLM"/>
    </source>
</evidence>
<protein>
    <recommendedName>
        <fullName evidence="3">Ig-like domain-containing protein</fullName>
    </recommendedName>
</protein>
<dbReference type="Proteomes" id="UP000762676">
    <property type="component" value="Unassembled WGS sequence"/>
</dbReference>